<evidence type="ECO:0000256" key="2">
    <source>
        <dbReference type="ARBA" id="ARBA00023015"/>
    </source>
</evidence>
<dbReference type="SUPFAM" id="SSF54171">
    <property type="entry name" value="DNA-binding domain"/>
    <property type="match status" value="2"/>
</dbReference>
<proteinExistence type="predicted"/>
<dbReference type="InParanoid" id="B8C7N9"/>
<dbReference type="InterPro" id="IPR036955">
    <property type="entry name" value="AP2/ERF_dom_sf"/>
</dbReference>
<dbReference type="GO" id="GO:0005634">
    <property type="term" value="C:nucleus"/>
    <property type="evidence" value="ECO:0007669"/>
    <property type="project" value="UniProtKB-SubCell"/>
</dbReference>
<evidence type="ECO:0000256" key="5">
    <source>
        <dbReference type="ARBA" id="ARBA00023242"/>
    </source>
</evidence>
<keyword evidence="3" id="KW-0238">DNA-binding</keyword>
<dbReference type="PaxDb" id="35128-Thaps7842"/>
<protein>
    <recommendedName>
        <fullName evidence="6">AP2/ERF domain-containing protein</fullName>
    </recommendedName>
</protein>
<gene>
    <name evidence="7" type="ORF">THAPSDRAFT_7842</name>
</gene>
<dbReference type="Gene3D" id="3.30.730.10">
    <property type="entry name" value="AP2/ERF domain"/>
    <property type="match status" value="2"/>
</dbReference>
<dbReference type="GO" id="GO:0003677">
    <property type="term" value="F:DNA binding"/>
    <property type="evidence" value="ECO:0007669"/>
    <property type="project" value="UniProtKB-KW"/>
</dbReference>
<evidence type="ECO:0000256" key="4">
    <source>
        <dbReference type="ARBA" id="ARBA00023163"/>
    </source>
</evidence>
<dbReference type="InterPro" id="IPR001471">
    <property type="entry name" value="AP2/ERF_dom"/>
</dbReference>
<dbReference type="Proteomes" id="UP000001449">
    <property type="component" value="Chromosome 9"/>
</dbReference>
<evidence type="ECO:0000256" key="1">
    <source>
        <dbReference type="ARBA" id="ARBA00004123"/>
    </source>
</evidence>
<comment type="subcellular location">
    <subcellularLocation>
        <location evidence="1">Nucleus</location>
    </subcellularLocation>
</comment>
<organism evidence="7 8">
    <name type="scientific">Thalassiosira pseudonana</name>
    <name type="common">Marine diatom</name>
    <name type="synonym">Cyclotella nana</name>
    <dbReference type="NCBI Taxonomy" id="35128"/>
    <lineage>
        <taxon>Eukaryota</taxon>
        <taxon>Sar</taxon>
        <taxon>Stramenopiles</taxon>
        <taxon>Ochrophyta</taxon>
        <taxon>Bacillariophyta</taxon>
        <taxon>Coscinodiscophyceae</taxon>
        <taxon>Thalassiosirophycidae</taxon>
        <taxon>Thalassiosirales</taxon>
        <taxon>Thalassiosiraceae</taxon>
        <taxon>Thalassiosira</taxon>
    </lineage>
</organism>
<dbReference type="KEGG" id="tps:THAPSDRAFT_7842"/>
<accession>B8C7N9</accession>
<dbReference type="eggNOG" id="ENOG502R23W">
    <property type="taxonomic scope" value="Eukaryota"/>
</dbReference>
<keyword evidence="8" id="KW-1185">Reference proteome</keyword>
<keyword evidence="4" id="KW-0804">Transcription</keyword>
<keyword evidence="2" id="KW-0805">Transcription regulation</keyword>
<reference evidence="7 8" key="1">
    <citation type="journal article" date="2004" name="Science">
        <title>The genome of the diatom Thalassiosira pseudonana: ecology, evolution, and metabolism.</title>
        <authorList>
            <person name="Armbrust E.V."/>
            <person name="Berges J.A."/>
            <person name="Bowler C."/>
            <person name="Green B.R."/>
            <person name="Martinez D."/>
            <person name="Putnam N.H."/>
            <person name="Zhou S."/>
            <person name="Allen A.E."/>
            <person name="Apt K.E."/>
            <person name="Bechner M."/>
            <person name="Brzezinski M.A."/>
            <person name="Chaal B.K."/>
            <person name="Chiovitti A."/>
            <person name="Davis A.K."/>
            <person name="Demarest M.S."/>
            <person name="Detter J.C."/>
            <person name="Glavina T."/>
            <person name="Goodstein D."/>
            <person name="Hadi M.Z."/>
            <person name="Hellsten U."/>
            <person name="Hildebrand M."/>
            <person name="Jenkins B.D."/>
            <person name="Jurka J."/>
            <person name="Kapitonov V.V."/>
            <person name="Kroger N."/>
            <person name="Lau W.W."/>
            <person name="Lane T.W."/>
            <person name="Larimer F.W."/>
            <person name="Lippmeier J.C."/>
            <person name="Lucas S."/>
            <person name="Medina M."/>
            <person name="Montsant A."/>
            <person name="Obornik M."/>
            <person name="Parker M.S."/>
            <person name="Palenik B."/>
            <person name="Pazour G.J."/>
            <person name="Richardson P.M."/>
            <person name="Rynearson T.A."/>
            <person name="Saito M.A."/>
            <person name="Schwartz D.C."/>
            <person name="Thamatrakoln K."/>
            <person name="Valentin K."/>
            <person name="Vardi A."/>
            <person name="Wilkerson F.P."/>
            <person name="Rokhsar D.S."/>
        </authorList>
    </citation>
    <scope>NUCLEOTIDE SEQUENCE [LARGE SCALE GENOMIC DNA]</scope>
    <source>
        <strain evidence="7 8">CCMP1335</strain>
    </source>
</reference>
<sequence length="738" mass="81030">MALTVQQWRGRCLLLRGYSTKDGFETGVLVELNAVGRVVASRRDSPPAVLLYQRKDSLMENVDAVYEGNEPDHGYGALYLYDIDYDDGDYLPGLEDCYVFPENDYLLSRRNKGKPNWIGVKNVYDTDSKDLFAKYVGWWEATIGGEVQSFALLSEALRAYDVFVVSSNEKKGIQTKPHELNIPQEWNEEFIMLNEAILSSESTPLGDVEDDMTVQTTTTTKRNKSSDYIGVYYNATKKKFTGSTRKGKTKCHLGSYHLEVDAALAYDTGARALLGLDSDLNFATKADYESARAIELTKKVISLQFAGSIAEVESRIRGYVSKASTKSLSTVSVSASNAESASVDSVVSANIHPPATKNFSSNYTGVSLVKSSSKFRVQLRHNRKQRTIGHYDLAADAALAYDKTVNLLQEPSCTKNFSSMKQYEDARKKESVETGIVISRDEVQQYMTSKVNEAVAKASAVVVEPSSQIPSKQGRINALATMGQSEKKSAMHAATSTHLPLKKRSLDGTLDTADDNVVESEVTPAGLNRNNDNGVPRIVQVPSAMTMYADSSFEATISGRDDLQSSIEPPCILSAMDNSKLIKLNGDQTESLPFKAGCPVLFNWGTEGMSFSRGAVKIDVAYEIVPNNVNSVEFGVLNNVFSLDVLEAQPTIVVLEHDIAYGMNCPVHIMPSGDSNDGDGGAKTMVPAQVLFCRREQSRHNVVTVTATVYTVVININGRDSRVEDNVAAERLKYREIV</sequence>
<dbReference type="AlphaFoldDB" id="B8C7N9"/>
<evidence type="ECO:0000313" key="7">
    <source>
        <dbReference type="EMBL" id="EED90140.1"/>
    </source>
</evidence>
<reference evidence="7 8" key="2">
    <citation type="journal article" date="2008" name="Nature">
        <title>The Phaeodactylum genome reveals the evolutionary history of diatom genomes.</title>
        <authorList>
            <person name="Bowler C."/>
            <person name="Allen A.E."/>
            <person name="Badger J.H."/>
            <person name="Grimwood J."/>
            <person name="Jabbari K."/>
            <person name="Kuo A."/>
            <person name="Maheswari U."/>
            <person name="Martens C."/>
            <person name="Maumus F."/>
            <person name="Otillar R.P."/>
            <person name="Rayko E."/>
            <person name="Salamov A."/>
            <person name="Vandepoele K."/>
            <person name="Beszteri B."/>
            <person name="Gruber A."/>
            <person name="Heijde M."/>
            <person name="Katinka M."/>
            <person name="Mock T."/>
            <person name="Valentin K."/>
            <person name="Verret F."/>
            <person name="Berges J.A."/>
            <person name="Brownlee C."/>
            <person name="Cadoret J.P."/>
            <person name="Chiovitti A."/>
            <person name="Choi C.J."/>
            <person name="Coesel S."/>
            <person name="De Martino A."/>
            <person name="Detter J.C."/>
            <person name="Durkin C."/>
            <person name="Falciatore A."/>
            <person name="Fournet J."/>
            <person name="Haruta M."/>
            <person name="Huysman M.J."/>
            <person name="Jenkins B.D."/>
            <person name="Jiroutova K."/>
            <person name="Jorgensen R.E."/>
            <person name="Joubert Y."/>
            <person name="Kaplan A."/>
            <person name="Kroger N."/>
            <person name="Kroth P.G."/>
            <person name="La Roche J."/>
            <person name="Lindquist E."/>
            <person name="Lommer M."/>
            <person name="Martin-Jezequel V."/>
            <person name="Lopez P.J."/>
            <person name="Lucas S."/>
            <person name="Mangogna M."/>
            <person name="McGinnis K."/>
            <person name="Medlin L.K."/>
            <person name="Montsant A."/>
            <person name="Oudot-Le Secq M.P."/>
            <person name="Napoli C."/>
            <person name="Obornik M."/>
            <person name="Parker M.S."/>
            <person name="Petit J.L."/>
            <person name="Porcel B.M."/>
            <person name="Poulsen N."/>
            <person name="Robison M."/>
            <person name="Rychlewski L."/>
            <person name="Rynearson T.A."/>
            <person name="Schmutz J."/>
            <person name="Shapiro H."/>
            <person name="Siaut M."/>
            <person name="Stanley M."/>
            <person name="Sussman M.R."/>
            <person name="Taylor A.R."/>
            <person name="Vardi A."/>
            <person name="von Dassow P."/>
            <person name="Vyverman W."/>
            <person name="Willis A."/>
            <person name="Wyrwicz L.S."/>
            <person name="Rokhsar D.S."/>
            <person name="Weissenbach J."/>
            <person name="Armbrust E.V."/>
            <person name="Green B.R."/>
            <person name="Van de Peer Y."/>
            <person name="Grigoriev I.V."/>
        </authorList>
    </citation>
    <scope>NUCLEOTIDE SEQUENCE [LARGE SCALE GENOMIC DNA]</scope>
    <source>
        <strain evidence="7 8">CCMP1335</strain>
    </source>
</reference>
<dbReference type="PANTHER" id="PTHR31677">
    <property type="entry name" value="AP2 DOMAIN CLASS TRANSCRIPTION FACTOR"/>
    <property type="match status" value="1"/>
</dbReference>
<dbReference type="GeneID" id="7444978"/>
<evidence type="ECO:0000313" key="8">
    <source>
        <dbReference type="Proteomes" id="UP000001449"/>
    </source>
</evidence>
<dbReference type="HOGENOM" id="CLU_376224_0_0_1"/>
<dbReference type="PANTHER" id="PTHR31677:SF196">
    <property type="entry name" value="ETHYLENE-RESPONSIVE TRANSCRIPTION FACTOR ERF109"/>
    <property type="match status" value="1"/>
</dbReference>
<dbReference type="RefSeq" id="XP_002292165.1">
    <property type="nucleotide sequence ID" value="XM_002292129.1"/>
</dbReference>
<dbReference type="InterPro" id="IPR016177">
    <property type="entry name" value="DNA-bd_dom_sf"/>
</dbReference>
<name>B8C7N9_THAPS</name>
<evidence type="ECO:0000259" key="6">
    <source>
        <dbReference type="PROSITE" id="PS51032"/>
    </source>
</evidence>
<evidence type="ECO:0000256" key="3">
    <source>
        <dbReference type="ARBA" id="ARBA00023125"/>
    </source>
</evidence>
<feature type="domain" description="AP2/ERF" evidence="6">
    <location>
        <begin position="227"/>
        <end position="283"/>
    </location>
</feature>
<dbReference type="GO" id="GO:0003700">
    <property type="term" value="F:DNA-binding transcription factor activity"/>
    <property type="evidence" value="ECO:0007669"/>
    <property type="project" value="InterPro"/>
</dbReference>
<dbReference type="PROSITE" id="PS51032">
    <property type="entry name" value="AP2_ERF"/>
    <property type="match status" value="1"/>
</dbReference>
<dbReference type="EMBL" id="CM000645">
    <property type="protein sequence ID" value="EED90140.1"/>
    <property type="molecule type" value="Genomic_DNA"/>
</dbReference>
<keyword evidence="5" id="KW-0539">Nucleus</keyword>